<feature type="domain" description="BTB" evidence="7">
    <location>
        <begin position="253"/>
        <end position="318"/>
    </location>
</feature>
<evidence type="ECO:0000256" key="1">
    <source>
        <dbReference type="ARBA" id="ARBA00022473"/>
    </source>
</evidence>
<feature type="region of interest" description="Disordered" evidence="6">
    <location>
        <begin position="335"/>
        <end position="355"/>
    </location>
</feature>
<dbReference type="EMBL" id="LJIJ01000604">
    <property type="protein sequence ID" value="ODM95938.1"/>
    <property type="molecule type" value="Genomic_DNA"/>
</dbReference>
<dbReference type="GO" id="GO:0048813">
    <property type="term" value="P:dendrite morphogenesis"/>
    <property type="evidence" value="ECO:0007669"/>
    <property type="project" value="UniProtKB-ARBA"/>
</dbReference>
<dbReference type="GO" id="GO:0045467">
    <property type="term" value="P:R7 cell development"/>
    <property type="evidence" value="ECO:0007669"/>
    <property type="project" value="UniProtKB-ARBA"/>
</dbReference>
<gene>
    <name evidence="8" type="ORF">Ocin01_10748</name>
</gene>
<feature type="compositionally biased region" description="Acidic residues" evidence="6">
    <location>
        <begin position="139"/>
        <end position="151"/>
    </location>
</feature>
<dbReference type="GO" id="GO:0008406">
    <property type="term" value="P:gonad development"/>
    <property type="evidence" value="ECO:0007669"/>
    <property type="project" value="UniProtKB-ARBA"/>
</dbReference>
<dbReference type="PANTHER" id="PTHR23110:SF111">
    <property type="entry name" value="LONGITUDINALS LACKING PROTEIN, ISOFORMS F_I_K_T"/>
    <property type="match status" value="1"/>
</dbReference>
<dbReference type="Pfam" id="PF00651">
    <property type="entry name" value="BTB"/>
    <property type="match status" value="1"/>
</dbReference>
<accession>A0A1D2MSS0</accession>
<name>A0A1D2MSS0_ORCCI</name>
<evidence type="ECO:0000313" key="8">
    <source>
        <dbReference type="EMBL" id="ODM95938.1"/>
    </source>
</evidence>
<dbReference type="SUPFAM" id="SSF54695">
    <property type="entry name" value="POZ domain"/>
    <property type="match status" value="1"/>
</dbReference>
<keyword evidence="4" id="KW-0539">Nucleus</keyword>
<evidence type="ECO:0000256" key="6">
    <source>
        <dbReference type="SAM" id="MobiDB-lite"/>
    </source>
</evidence>
<dbReference type="GO" id="GO:0007526">
    <property type="term" value="P:larval somatic muscle development"/>
    <property type="evidence" value="ECO:0007669"/>
    <property type="project" value="UniProtKB-ARBA"/>
</dbReference>
<dbReference type="InterPro" id="IPR051095">
    <property type="entry name" value="Dros_DevTransReg"/>
</dbReference>
<dbReference type="InterPro" id="IPR011333">
    <property type="entry name" value="SKP1/BTB/POZ_sf"/>
</dbReference>
<proteinExistence type="predicted"/>
<dbReference type="AlphaFoldDB" id="A0A1D2MSS0"/>
<feature type="region of interest" description="Disordered" evidence="6">
    <location>
        <begin position="139"/>
        <end position="170"/>
    </location>
</feature>
<dbReference type="PROSITE" id="PS50097">
    <property type="entry name" value="BTB"/>
    <property type="match status" value="1"/>
</dbReference>
<evidence type="ECO:0000313" key="9">
    <source>
        <dbReference type="Proteomes" id="UP000094527"/>
    </source>
</evidence>
<feature type="compositionally biased region" description="Polar residues" evidence="6">
    <location>
        <begin position="567"/>
        <end position="578"/>
    </location>
</feature>
<dbReference type="GO" id="GO:0035167">
    <property type="term" value="P:larval lymph gland hemopoiesis"/>
    <property type="evidence" value="ECO:0007669"/>
    <property type="project" value="UniProtKB-ARBA"/>
</dbReference>
<comment type="caution">
    <text evidence="8">The sequence shown here is derived from an EMBL/GenBank/DDBJ whole genome shotgun (WGS) entry which is preliminary data.</text>
</comment>
<dbReference type="GO" id="GO:0005634">
    <property type="term" value="C:nucleus"/>
    <property type="evidence" value="ECO:0007669"/>
    <property type="project" value="UniProtKB-ARBA"/>
</dbReference>
<keyword evidence="1" id="KW-0217">Developmental protein</keyword>
<comment type="function">
    <text evidence="5">Putative transcription factor required for axon growth and guidance in the central and peripheral nervous systems. Repels CNS axons away from the midline by promoting the expression of the midline repellent sli and its receptor robo.</text>
</comment>
<keyword evidence="2" id="KW-0221">Differentiation</keyword>
<dbReference type="SMART" id="SM00225">
    <property type="entry name" value="BTB"/>
    <property type="match status" value="1"/>
</dbReference>
<evidence type="ECO:0000256" key="5">
    <source>
        <dbReference type="ARBA" id="ARBA00037382"/>
    </source>
</evidence>
<protein>
    <submittedName>
        <fullName evidence="8">Broad-complex core protein isoform 6</fullName>
    </submittedName>
</protein>
<evidence type="ECO:0000259" key="7">
    <source>
        <dbReference type="PROSITE" id="PS50097"/>
    </source>
</evidence>
<keyword evidence="9" id="KW-1185">Reference proteome</keyword>
<dbReference type="CDD" id="cd18315">
    <property type="entry name" value="BTB_POZ_BAB-like"/>
    <property type="match status" value="1"/>
</dbReference>
<sequence>MDGYNLYEFDSSCQMMDSNEETVTYGARPCKKSGSRKRKGASEYAAENREDFTYKSVLREGRYINVLVCKFCAVVIGARSDRIKEHLSSKRHMKLKQETLEHGQTSTTLSIINARNKSIALNGDAETYDEDSFYENAEDLTTYDDEDDDADYASRTPSTPSPTFVPGKDLTRNELLSGTRRVDMPECSLDFNKLLINNNLNARIPDLMPFQSSTLDSQQQVVQHETKYCLTWSQSVSVMKSAFSAYQIGGNFTDVTLASDGKSLKCHKLVLSACSDYFFQLLRDNPCQHPIVILKDTPFWQLEALVKFMYNGEIYVQKDKLRSLIKTANQLHIRGLSRNDPDNTSKPSRPTGEKRPIAIMTGRFGQSNGGAAMVMPIPTVSIKTKVGMNGHNSYANANGMGRAKQLQYYPHLGPTSGGMCHEPTSSTKGLSKSMTGLQLPTANGEMSNQAWLNNSQRTSQFPSMFDNSIQHEILTNYEQAMKKRGNGFAFEPPISISKIPDVGVRSSKQSKRYQEVQPGSSQMNSEGVALNYHWKNLIPKVEMHDSPVQSASQQQGQKLFNGGGDENTYNNKNGNVNLSEDETDSDHSQNRLTIVENQDN</sequence>
<reference evidence="8 9" key="1">
    <citation type="journal article" date="2016" name="Genome Biol. Evol.">
        <title>Gene Family Evolution Reflects Adaptation to Soil Environmental Stressors in the Genome of the Collembolan Orchesella cincta.</title>
        <authorList>
            <person name="Faddeeva-Vakhrusheva A."/>
            <person name="Derks M.F."/>
            <person name="Anvar S.Y."/>
            <person name="Agamennone V."/>
            <person name="Suring W."/>
            <person name="Smit S."/>
            <person name="van Straalen N.M."/>
            <person name="Roelofs D."/>
        </authorList>
    </citation>
    <scope>NUCLEOTIDE SEQUENCE [LARGE SCALE GENOMIC DNA]</scope>
    <source>
        <tissue evidence="8">Mixed pool</tissue>
    </source>
</reference>
<evidence type="ECO:0000256" key="4">
    <source>
        <dbReference type="ARBA" id="ARBA00023242"/>
    </source>
</evidence>
<dbReference type="InterPro" id="IPR000210">
    <property type="entry name" value="BTB/POZ_dom"/>
</dbReference>
<dbReference type="Proteomes" id="UP000094527">
    <property type="component" value="Unassembled WGS sequence"/>
</dbReference>
<organism evidence="8 9">
    <name type="scientific">Orchesella cincta</name>
    <name type="common">Springtail</name>
    <name type="synonym">Podura cincta</name>
    <dbReference type="NCBI Taxonomy" id="48709"/>
    <lineage>
        <taxon>Eukaryota</taxon>
        <taxon>Metazoa</taxon>
        <taxon>Ecdysozoa</taxon>
        <taxon>Arthropoda</taxon>
        <taxon>Hexapoda</taxon>
        <taxon>Collembola</taxon>
        <taxon>Entomobryomorpha</taxon>
        <taxon>Entomobryoidea</taxon>
        <taxon>Orchesellidae</taxon>
        <taxon>Orchesellinae</taxon>
        <taxon>Orchesella</taxon>
    </lineage>
</organism>
<feature type="compositionally biased region" description="Polar residues" evidence="6">
    <location>
        <begin position="547"/>
        <end position="558"/>
    </location>
</feature>
<dbReference type="GO" id="GO:0016199">
    <property type="term" value="P:axon midline choice point recognition"/>
    <property type="evidence" value="ECO:0007669"/>
    <property type="project" value="UniProtKB-ARBA"/>
</dbReference>
<feature type="compositionally biased region" description="Polar residues" evidence="6">
    <location>
        <begin position="590"/>
        <end position="600"/>
    </location>
</feature>
<dbReference type="GO" id="GO:0006357">
    <property type="term" value="P:regulation of transcription by RNA polymerase II"/>
    <property type="evidence" value="ECO:0007669"/>
    <property type="project" value="TreeGrafter"/>
</dbReference>
<dbReference type="GO" id="GO:0045476">
    <property type="term" value="P:nurse cell apoptotic process"/>
    <property type="evidence" value="ECO:0007669"/>
    <property type="project" value="UniProtKB-ARBA"/>
</dbReference>
<dbReference type="Gene3D" id="3.30.710.10">
    <property type="entry name" value="Potassium Channel Kv1.1, Chain A"/>
    <property type="match status" value="1"/>
</dbReference>
<feature type="region of interest" description="Disordered" evidence="6">
    <location>
        <begin position="544"/>
        <end position="600"/>
    </location>
</feature>
<evidence type="ECO:0000256" key="2">
    <source>
        <dbReference type="ARBA" id="ARBA00022782"/>
    </source>
</evidence>
<dbReference type="GO" id="GO:0007464">
    <property type="term" value="P:R3/R4 cell fate commitment"/>
    <property type="evidence" value="ECO:0007669"/>
    <property type="project" value="UniProtKB-ARBA"/>
</dbReference>
<evidence type="ECO:0000256" key="3">
    <source>
        <dbReference type="ARBA" id="ARBA00022902"/>
    </source>
</evidence>
<keyword evidence="3" id="KW-0524">Neurogenesis</keyword>
<dbReference type="PANTHER" id="PTHR23110">
    <property type="entry name" value="BTB DOMAIN TRANSCRIPTION FACTOR"/>
    <property type="match status" value="1"/>
</dbReference>
<feature type="region of interest" description="Disordered" evidence="6">
    <location>
        <begin position="500"/>
        <end position="524"/>
    </location>
</feature>